<accession>M5G9A5</accession>
<evidence type="ECO:0000313" key="3">
    <source>
        <dbReference type="Proteomes" id="UP000030653"/>
    </source>
</evidence>
<dbReference type="OrthoDB" id="5296at2759"/>
<evidence type="ECO:0000256" key="1">
    <source>
        <dbReference type="ARBA" id="ARBA00006484"/>
    </source>
</evidence>
<protein>
    <submittedName>
        <fullName evidence="2">NADP-binding protein</fullName>
    </submittedName>
</protein>
<organism evidence="2 3">
    <name type="scientific">Dacryopinax primogenitus (strain DJM 731)</name>
    <name type="common">Brown rot fungus</name>
    <dbReference type="NCBI Taxonomy" id="1858805"/>
    <lineage>
        <taxon>Eukaryota</taxon>
        <taxon>Fungi</taxon>
        <taxon>Dikarya</taxon>
        <taxon>Basidiomycota</taxon>
        <taxon>Agaricomycotina</taxon>
        <taxon>Dacrymycetes</taxon>
        <taxon>Dacrymycetales</taxon>
        <taxon>Dacrymycetaceae</taxon>
        <taxon>Dacryopinax</taxon>
    </lineage>
</organism>
<dbReference type="PANTHER" id="PTHR43544:SF12">
    <property type="entry name" value="NAD(P)-BINDING ROSSMANN-FOLD SUPERFAMILY PROTEIN"/>
    <property type="match status" value="1"/>
</dbReference>
<dbReference type="SUPFAM" id="SSF51735">
    <property type="entry name" value="NAD(P)-binding Rossmann-fold domains"/>
    <property type="match status" value="1"/>
</dbReference>
<dbReference type="RefSeq" id="XP_040632253.1">
    <property type="nucleotide sequence ID" value="XM_040774681.1"/>
</dbReference>
<keyword evidence="3" id="KW-1185">Reference proteome</keyword>
<dbReference type="GO" id="GO:0016491">
    <property type="term" value="F:oxidoreductase activity"/>
    <property type="evidence" value="ECO:0007669"/>
    <property type="project" value="TreeGrafter"/>
</dbReference>
<name>M5G9A5_DACPD</name>
<dbReference type="InterPro" id="IPR036291">
    <property type="entry name" value="NAD(P)-bd_dom_sf"/>
</dbReference>
<dbReference type="EMBL" id="JH795856">
    <property type="protein sequence ID" value="EJU05359.1"/>
    <property type="molecule type" value="Genomic_DNA"/>
</dbReference>
<gene>
    <name evidence="2" type="ORF">DACRYDRAFT_46072</name>
</gene>
<reference evidence="2 3" key="1">
    <citation type="journal article" date="2012" name="Science">
        <title>The Paleozoic origin of enzymatic lignin decomposition reconstructed from 31 fungal genomes.</title>
        <authorList>
            <person name="Floudas D."/>
            <person name="Binder M."/>
            <person name="Riley R."/>
            <person name="Barry K."/>
            <person name="Blanchette R.A."/>
            <person name="Henrissat B."/>
            <person name="Martinez A.T."/>
            <person name="Otillar R."/>
            <person name="Spatafora J.W."/>
            <person name="Yadav J.S."/>
            <person name="Aerts A."/>
            <person name="Benoit I."/>
            <person name="Boyd A."/>
            <person name="Carlson A."/>
            <person name="Copeland A."/>
            <person name="Coutinho P.M."/>
            <person name="de Vries R.P."/>
            <person name="Ferreira P."/>
            <person name="Findley K."/>
            <person name="Foster B."/>
            <person name="Gaskell J."/>
            <person name="Glotzer D."/>
            <person name="Gorecki P."/>
            <person name="Heitman J."/>
            <person name="Hesse C."/>
            <person name="Hori C."/>
            <person name="Igarashi K."/>
            <person name="Jurgens J.A."/>
            <person name="Kallen N."/>
            <person name="Kersten P."/>
            <person name="Kohler A."/>
            <person name="Kuees U."/>
            <person name="Kumar T.K.A."/>
            <person name="Kuo A."/>
            <person name="LaButti K."/>
            <person name="Larrondo L.F."/>
            <person name="Lindquist E."/>
            <person name="Ling A."/>
            <person name="Lombard V."/>
            <person name="Lucas S."/>
            <person name="Lundell T."/>
            <person name="Martin R."/>
            <person name="McLaughlin D.J."/>
            <person name="Morgenstern I."/>
            <person name="Morin E."/>
            <person name="Murat C."/>
            <person name="Nagy L.G."/>
            <person name="Nolan M."/>
            <person name="Ohm R.A."/>
            <person name="Patyshakuliyeva A."/>
            <person name="Rokas A."/>
            <person name="Ruiz-Duenas F.J."/>
            <person name="Sabat G."/>
            <person name="Salamov A."/>
            <person name="Samejima M."/>
            <person name="Schmutz J."/>
            <person name="Slot J.C."/>
            <person name="St John F."/>
            <person name="Stenlid J."/>
            <person name="Sun H."/>
            <person name="Sun S."/>
            <person name="Syed K."/>
            <person name="Tsang A."/>
            <person name="Wiebenga A."/>
            <person name="Young D."/>
            <person name="Pisabarro A."/>
            <person name="Eastwood D.C."/>
            <person name="Martin F."/>
            <person name="Cullen D."/>
            <person name="Grigoriev I.V."/>
            <person name="Hibbett D.S."/>
        </authorList>
    </citation>
    <scope>NUCLEOTIDE SEQUENCE [LARGE SCALE GENOMIC DNA]</scope>
    <source>
        <strain evidence="2 3">DJM-731 SS1</strain>
    </source>
</reference>
<dbReference type="Gene3D" id="3.40.50.720">
    <property type="entry name" value="NAD(P)-binding Rossmann-like Domain"/>
    <property type="match status" value="1"/>
</dbReference>
<comment type="similarity">
    <text evidence="1">Belongs to the short-chain dehydrogenases/reductases (SDR) family.</text>
</comment>
<evidence type="ECO:0000313" key="2">
    <source>
        <dbReference type="EMBL" id="EJU05359.1"/>
    </source>
</evidence>
<dbReference type="PANTHER" id="PTHR43544">
    <property type="entry name" value="SHORT-CHAIN DEHYDROGENASE/REDUCTASE"/>
    <property type="match status" value="1"/>
</dbReference>
<dbReference type="AlphaFoldDB" id="M5G9A5"/>
<dbReference type="OMA" id="NQKGGWY"/>
<dbReference type="HOGENOM" id="CLU_010194_9_7_1"/>
<dbReference type="GO" id="GO:0005737">
    <property type="term" value="C:cytoplasm"/>
    <property type="evidence" value="ECO:0007669"/>
    <property type="project" value="TreeGrafter"/>
</dbReference>
<proteinExistence type="inferred from homology"/>
<dbReference type="InterPro" id="IPR051468">
    <property type="entry name" value="Fungal_SecMetab_SDRs"/>
</dbReference>
<sequence>GLGQSFARLLLARTDNPVIALTHSSLDQVKHALLLRQEGAESKLTVLEADITKEVELKRAAEWVKERYGRKMGMLCNFAGVLYPEKNIASMELDKLQRTYEINTFGHALMFKHFLPLVPRASRQEREEAEGPGEQGRSVLVSLSAKVGSIEDNRTGGWYSYRSSKAATNQLVRTVAREVEMRNVWATVIAYHPGTVRTGLAAEFVQGKSGKGIHDAEKVCDTSRRDTYFLSPKKILGR</sequence>
<feature type="non-terminal residue" evidence="2">
    <location>
        <position position="238"/>
    </location>
</feature>
<dbReference type="GeneID" id="63689743"/>
<dbReference type="InterPro" id="IPR002347">
    <property type="entry name" value="SDR_fam"/>
</dbReference>
<dbReference type="Pfam" id="PF00106">
    <property type="entry name" value="adh_short"/>
    <property type="match status" value="1"/>
</dbReference>
<dbReference type="Proteomes" id="UP000030653">
    <property type="component" value="Unassembled WGS sequence"/>
</dbReference>